<feature type="compositionally biased region" description="Basic and acidic residues" evidence="1">
    <location>
        <begin position="34"/>
        <end position="64"/>
    </location>
</feature>
<sequence length="129" mass="13559">MPVEVLAGSVVAHRRSWIGVAGGELDVAEADAGVEHRGDEGVAEHVRVRPGHPDSGGRRERLEPTGRGVPIHRATASVAQDRPGGAFVDGTVERASNSGWEWYEDDLAFFAADAQDAVACSSPRSAMSA</sequence>
<proteinExistence type="predicted"/>
<feature type="region of interest" description="Disordered" evidence="1">
    <location>
        <begin position="34"/>
        <end position="70"/>
    </location>
</feature>
<dbReference type="Proteomes" id="UP001501676">
    <property type="component" value="Unassembled WGS sequence"/>
</dbReference>
<evidence type="ECO:0000313" key="3">
    <source>
        <dbReference type="Proteomes" id="UP001501676"/>
    </source>
</evidence>
<gene>
    <name evidence="2" type="ORF">GCM10020369_08790</name>
</gene>
<dbReference type="EMBL" id="BAAAYN010000005">
    <property type="protein sequence ID" value="GAA3383325.1"/>
    <property type="molecule type" value="Genomic_DNA"/>
</dbReference>
<name>A0ABP6SRY1_9ACTN</name>
<accession>A0ABP6SRY1</accession>
<evidence type="ECO:0000313" key="2">
    <source>
        <dbReference type="EMBL" id="GAA3383325.1"/>
    </source>
</evidence>
<protein>
    <submittedName>
        <fullName evidence="2">Uncharacterized protein</fullName>
    </submittedName>
</protein>
<evidence type="ECO:0000256" key="1">
    <source>
        <dbReference type="SAM" id="MobiDB-lite"/>
    </source>
</evidence>
<comment type="caution">
    <text evidence="2">The sequence shown here is derived from an EMBL/GenBank/DDBJ whole genome shotgun (WGS) entry which is preliminary data.</text>
</comment>
<keyword evidence="3" id="KW-1185">Reference proteome</keyword>
<reference evidence="3" key="1">
    <citation type="journal article" date="2019" name="Int. J. Syst. Evol. Microbiol.">
        <title>The Global Catalogue of Microorganisms (GCM) 10K type strain sequencing project: providing services to taxonomists for standard genome sequencing and annotation.</title>
        <authorList>
            <consortium name="The Broad Institute Genomics Platform"/>
            <consortium name="The Broad Institute Genome Sequencing Center for Infectious Disease"/>
            <person name="Wu L."/>
            <person name="Ma J."/>
        </authorList>
    </citation>
    <scope>NUCLEOTIDE SEQUENCE [LARGE SCALE GENOMIC DNA]</scope>
    <source>
        <strain evidence="3">JCM 9458</strain>
    </source>
</reference>
<organism evidence="2 3">
    <name type="scientific">Cryptosporangium minutisporangium</name>
    <dbReference type="NCBI Taxonomy" id="113569"/>
    <lineage>
        <taxon>Bacteria</taxon>
        <taxon>Bacillati</taxon>
        <taxon>Actinomycetota</taxon>
        <taxon>Actinomycetes</taxon>
        <taxon>Cryptosporangiales</taxon>
        <taxon>Cryptosporangiaceae</taxon>
        <taxon>Cryptosporangium</taxon>
    </lineage>
</organism>